<evidence type="ECO:0000313" key="7">
    <source>
        <dbReference type="Proteomes" id="UP000241546"/>
    </source>
</evidence>
<evidence type="ECO:0000256" key="1">
    <source>
        <dbReference type="SAM" id="Coils"/>
    </source>
</evidence>
<dbReference type="Pfam" id="PF21048">
    <property type="entry name" value="Rad26-like_N"/>
    <property type="match status" value="1"/>
</dbReference>
<dbReference type="OrthoDB" id="5245063at2759"/>
<dbReference type="AlphaFoldDB" id="A0A2T4B8R3"/>
<dbReference type="RefSeq" id="XP_024749020.1">
    <property type="nucleotide sequence ID" value="XM_024890759.1"/>
</dbReference>
<evidence type="ECO:0000313" key="6">
    <source>
        <dbReference type="EMBL" id="PTB65700.1"/>
    </source>
</evidence>
<reference evidence="7" key="1">
    <citation type="submission" date="2016-07" db="EMBL/GenBank/DDBJ databases">
        <title>Multiple horizontal gene transfer events from other fungi enriched the ability of initially mycotrophic Trichoderma (Ascomycota) to feed on dead plant biomass.</title>
        <authorList>
            <consortium name="DOE Joint Genome Institute"/>
            <person name="Atanasova L."/>
            <person name="Chenthamara K."/>
            <person name="Zhang J."/>
            <person name="Grujic M."/>
            <person name="Henrissat B."/>
            <person name="Kuo A."/>
            <person name="Aerts A."/>
            <person name="Salamov A."/>
            <person name="Lipzen A."/>
            <person name="Labutti K."/>
            <person name="Barry K."/>
            <person name="Miao Y."/>
            <person name="Rahimi M.J."/>
            <person name="Shen Q."/>
            <person name="Grigoriev I.V."/>
            <person name="Kubicek C.P."/>
            <person name="Druzhinina I.S."/>
        </authorList>
    </citation>
    <scope>NUCLEOTIDE SEQUENCE [LARGE SCALE GENOMIC DNA]</scope>
    <source>
        <strain evidence="7">TUCIM 6016</strain>
    </source>
</reference>
<organism evidence="6 7">
    <name type="scientific">Trichoderma citrinoviride</name>
    <dbReference type="NCBI Taxonomy" id="58853"/>
    <lineage>
        <taxon>Eukaryota</taxon>
        <taxon>Fungi</taxon>
        <taxon>Dikarya</taxon>
        <taxon>Ascomycota</taxon>
        <taxon>Pezizomycotina</taxon>
        <taxon>Sordariomycetes</taxon>
        <taxon>Hypocreomycetidae</taxon>
        <taxon>Hypocreales</taxon>
        <taxon>Hypocreaceae</taxon>
        <taxon>Trichoderma</taxon>
    </lineage>
</organism>
<dbReference type="InterPro" id="IPR048379">
    <property type="entry name" value="Rad26-like_C"/>
</dbReference>
<evidence type="ECO:0000259" key="3">
    <source>
        <dbReference type="Pfam" id="PF12331"/>
    </source>
</evidence>
<feature type="compositionally biased region" description="Polar residues" evidence="2">
    <location>
        <begin position="134"/>
        <end position="153"/>
    </location>
</feature>
<dbReference type="EMBL" id="KZ680214">
    <property type="protein sequence ID" value="PTB65700.1"/>
    <property type="molecule type" value="Genomic_DNA"/>
</dbReference>
<feature type="domain" description="Rad26-like N-terminal" evidence="5">
    <location>
        <begin position="363"/>
        <end position="411"/>
    </location>
</feature>
<proteinExistence type="predicted"/>
<feature type="region of interest" description="Disordered" evidence="2">
    <location>
        <begin position="286"/>
        <end position="323"/>
    </location>
</feature>
<feature type="domain" description="Rad26-like C-terminal" evidence="4">
    <location>
        <begin position="713"/>
        <end position="777"/>
    </location>
</feature>
<feature type="region of interest" description="Disordered" evidence="2">
    <location>
        <begin position="76"/>
        <end position="110"/>
    </location>
</feature>
<keyword evidence="1" id="KW-0175">Coiled coil</keyword>
<feature type="compositionally biased region" description="Pro residues" evidence="2">
    <location>
        <begin position="96"/>
        <end position="107"/>
    </location>
</feature>
<sequence length="779" mass="85485">MDLDEFSDDGFDDLTDNVLQELENRALQSTQAQPARHAVTQQFDYAWEQEDDDLDTTEVINDGGVAVGRPIVDKTLRQQQHHHQQQQQQQKQPQRGRPPMPPVPNPRWNPAIDAASIAERPHMANARPLNQPFMSSQRFPDSSQSVARPQTAQHAALPLPSQGQSGAMMTALQKRIRALEAELNAARGEASILRSNSTKAQQSYDEQIARLRKLNAEQLQKQERAMEAALAAERNANVELQFLQRDMREANDRARKKDGAAAGLATPKKASKTFGFADGFDDMDIAASPSKGQGRNKSAGSVAANIGERTPSKGKRKRPVSESPMKALDIHTGDVEMLDTKPISQPVLQQPVIVAAPIAPFDFLQLVLDHGFAQGQPPTFDILSRISFPSDPAVSFSTLIFERLPLMGNPYQPMQLLVDFAEQIIILWTRCFEERFWEPIKYLVALISFTFQLNTSSVAPLIIPRLVPVAQTTIFTVAEGLSRISDATATNNDDQALLEQHIDTTHMLSLLHTASLACATVPTEVEDGARYTSPAFWKLISLDFTLLLLMPKQKIADIIGMLDLLATSSLPDSIGPISDEKDAESVARAVIERVSAKLTEHPRATTTPAQKRSVRLAALRTLVTFARHEFGAKQLASHDNAIPRLVACLSTSIDELYDQPIPPSILPPLPDVMASSSLKFVESTTSAELYRIISQCVTLIHTLATDPSTANLADITRKLSLSHGGSQRYLIALGRLTFAEEDLVMEAGIEGEVVEAAHELLEMAVTPDEGEIVSEAFGA</sequence>
<dbReference type="InterPro" id="IPR022093">
    <property type="entry name" value="Rad26-like_helical"/>
</dbReference>
<evidence type="ECO:0008006" key="8">
    <source>
        <dbReference type="Google" id="ProtNLM"/>
    </source>
</evidence>
<keyword evidence="7" id="KW-1185">Reference proteome</keyword>
<dbReference type="Pfam" id="PF21046">
    <property type="entry name" value="Rad26-like_C"/>
    <property type="match status" value="1"/>
</dbReference>
<feature type="domain" description="Rad26-like helical repeats" evidence="3">
    <location>
        <begin position="469"/>
        <end position="703"/>
    </location>
</feature>
<feature type="coiled-coil region" evidence="1">
    <location>
        <begin position="169"/>
        <end position="260"/>
    </location>
</feature>
<feature type="region of interest" description="Disordered" evidence="2">
    <location>
        <begin position="134"/>
        <end position="165"/>
    </location>
</feature>
<gene>
    <name evidence="6" type="ORF">BBK36DRAFT_1120929</name>
</gene>
<evidence type="ECO:0000259" key="4">
    <source>
        <dbReference type="Pfam" id="PF21046"/>
    </source>
</evidence>
<dbReference type="InterPro" id="IPR048380">
    <property type="entry name" value="Rad26-like_N"/>
</dbReference>
<name>A0A2T4B8R3_9HYPO</name>
<feature type="compositionally biased region" description="Polar residues" evidence="2">
    <location>
        <begin position="290"/>
        <end position="299"/>
    </location>
</feature>
<protein>
    <recommendedName>
        <fullName evidence="8">DNA repair protein Rad26</fullName>
    </recommendedName>
</protein>
<evidence type="ECO:0000256" key="2">
    <source>
        <dbReference type="SAM" id="MobiDB-lite"/>
    </source>
</evidence>
<dbReference type="Proteomes" id="UP000241546">
    <property type="component" value="Unassembled WGS sequence"/>
</dbReference>
<dbReference type="Pfam" id="PF12331">
    <property type="entry name" value="Rad26-like_helical_rpts"/>
    <property type="match status" value="1"/>
</dbReference>
<dbReference type="GeneID" id="36598877"/>
<evidence type="ECO:0000259" key="5">
    <source>
        <dbReference type="Pfam" id="PF21048"/>
    </source>
</evidence>
<accession>A0A2T4B8R3</accession>